<evidence type="ECO:0000256" key="2">
    <source>
        <dbReference type="SAM" id="SignalP"/>
    </source>
</evidence>
<keyword evidence="1" id="KW-1133">Transmembrane helix</keyword>
<evidence type="ECO:0008006" key="6">
    <source>
        <dbReference type="Google" id="ProtNLM"/>
    </source>
</evidence>
<feature type="chain" id="PRO_5036225693" description="Reelin domain-containing protein" evidence="2">
    <location>
        <begin position="25"/>
        <end position="242"/>
    </location>
</feature>
<name>A0A814QUI1_9BILA</name>
<evidence type="ECO:0000313" key="3">
    <source>
        <dbReference type="EMBL" id="CAF1124448.1"/>
    </source>
</evidence>
<dbReference type="Proteomes" id="UP000663829">
    <property type="component" value="Unassembled WGS sequence"/>
</dbReference>
<feature type="signal peptide" evidence="2">
    <location>
        <begin position="1"/>
        <end position="24"/>
    </location>
</feature>
<evidence type="ECO:0000313" key="5">
    <source>
        <dbReference type="Proteomes" id="UP000663829"/>
    </source>
</evidence>
<dbReference type="EMBL" id="CAJOBC010006128">
    <property type="protein sequence ID" value="CAF3887949.1"/>
    <property type="molecule type" value="Genomic_DNA"/>
</dbReference>
<sequence>MISSRLFLLFGVGIFCHFVACVSGHAYFSYPTPRNTYCTNSTCTSSGAAGAQGPVWSLPANSTLATASPTSQTTCNGSTLVSPAPEGNSYDPRFNGTTATTWLAGSLQTLRIFVSEIHSENRTVYPTDGWQIRYRDGALSGSTFSPIAFTYVNVSKGASVGPAPASGFQLGQTVLATITVPSTTTTDGIFQFFWRNNEVGPGVMWLSCADVTITALGTTTTPPTFFIVFIALLAAVGAALFF</sequence>
<evidence type="ECO:0000256" key="1">
    <source>
        <dbReference type="SAM" id="Phobius"/>
    </source>
</evidence>
<keyword evidence="5" id="KW-1185">Reference proteome</keyword>
<dbReference type="Proteomes" id="UP000681722">
    <property type="component" value="Unassembled WGS sequence"/>
</dbReference>
<comment type="caution">
    <text evidence="3">The sequence shown here is derived from an EMBL/GenBank/DDBJ whole genome shotgun (WGS) entry which is preliminary data.</text>
</comment>
<keyword evidence="1" id="KW-0812">Transmembrane</keyword>
<dbReference type="EMBL" id="CAJNOQ010006128">
    <property type="protein sequence ID" value="CAF1124448.1"/>
    <property type="molecule type" value="Genomic_DNA"/>
</dbReference>
<reference evidence="3" key="1">
    <citation type="submission" date="2021-02" db="EMBL/GenBank/DDBJ databases">
        <authorList>
            <person name="Nowell W R."/>
        </authorList>
    </citation>
    <scope>NUCLEOTIDE SEQUENCE</scope>
</reference>
<dbReference type="AlphaFoldDB" id="A0A814QUI1"/>
<protein>
    <recommendedName>
        <fullName evidence="6">Reelin domain-containing protein</fullName>
    </recommendedName>
</protein>
<keyword evidence="1" id="KW-0472">Membrane</keyword>
<organism evidence="3 5">
    <name type="scientific">Didymodactylos carnosus</name>
    <dbReference type="NCBI Taxonomy" id="1234261"/>
    <lineage>
        <taxon>Eukaryota</taxon>
        <taxon>Metazoa</taxon>
        <taxon>Spiralia</taxon>
        <taxon>Gnathifera</taxon>
        <taxon>Rotifera</taxon>
        <taxon>Eurotatoria</taxon>
        <taxon>Bdelloidea</taxon>
        <taxon>Philodinida</taxon>
        <taxon>Philodinidae</taxon>
        <taxon>Didymodactylos</taxon>
    </lineage>
</organism>
<accession>A0A814QUI1</accession>
<gene>
    <name evidence="3" type="ORF">GPM918_LOCUS19859</name>
    <name evidence="4" type="ORF">SRO942_LOCUS19856</name>
</gene>
<feature type="transmembrane region" description="Helical" evidence="1">
    <location>
        <begin position="224"/>
        <end position="241"/>
    </location>
</feature>
<dbReference type="OrthoDB" id="10051794at2759"/>
<proteinExistence type="predicted"/>
<keyword evidence="2" id="KW-0732">Signal</keyword>
<evidence type="ECO:0000313" key="4">
    <source>
        <dbReference type="EMBL" id="CAF3887949.1"/>
    </source>
</evidence>